<dbReference type="PIR" id="F90602">
    <property type="entry name" value="F90602"/>
</dbReference>
<keyword evidence="2 10" id="KW-0031">Aminopeptidase</keyword>
<evidence type="ECO:0000256" key="8">
    <source>
        <dbReference type="ARBA" id="ARBA00050061"/>
    </source>
</evidence>
<evidence type="ECO:0000256" key="6">
    <source>
        <dbReference type="ARBA" id="ARBA00049972"/>
    </source>
</evidence>
<protein>
    <recommendedName>
        <fullName evidence="7">Probable cytosol aminopeptidase</fullName>
    </recommendedName>
    <alternativeName>
        <fullName evidence="8">Leucine aminopeptidase</fullName>
    </alternativeName>
    <alternativeName>
        <fullName evidence="5">Leucyl aminopeptidase</fullName>
    </alternativeName>
</protein>
<dbReference type="GO" id="GO:0030145">
    <property type="term" value="F:manganese ion binding"/>
    <property type="evidence" value="ECO:0007669"/>
    <property type="project" value="InterPro"/>
</dbReference>
<evidence type="ECO:0000256" key="7">
    <source>
        <dbReference type="ARBA" id="ARBA00050021"/>
    </source>
</evidence>
<evidence type="ECO:0000313" key="10">
    <source>
        <dbReference type="EMBL" id="CAC13899.1"/>
    </source>
</evidence>
<dbReference type="CDD" id="cd00433">
    <property type="entry name" value="Peptidase_M17"/>
    <property type="match status" value="1"/>
</dbReference>
<gene>
    <name evidence="10" type="ordered locus">MYPU_7260</name>
</gene>
<evidence type="ECO:0000256" key="4">
    <source>
        <dbReference type="ARBA" id="ARBA00022801"/>
    </source>
</evidence>
<comment type="function">
    <text evidence="6">Presumably involved in the processing and regular turnover of intracellular proteins. Catalyzes the removal of unsubstituted N-terminal amino acids from various peptides.</text>
</comment>
<dbReference type="InterPro" id="IPR000819">
    <property type="entry name" value="Peptidase_M17_C"/>
</dbReference>
<dbReference type="GO" id="GO:0005737">
    <property type="term" value="C:cytoplasm"/>
    <property type="evidence" value="ECO:0007669"/>
    <property type="project" value="InterPro"/>
</dbReference>
<dbReference type="eggNOG" id="COG0260">
    <property type="taxonomic scope" value="Bacteria"/>
</dbReference>
<feature type="domain" description="Cytosol aminopeptidase" evidence="9">
    <location>
        <begin position="310"/>
        <end position="317"/>
    </location>
</feature>
<evidence type="ECO:0000313" key="11">
    <source>
        <dbReference type="Proteomes" id="UP000000528"/>
    </source>
</evidence>
<dbReference type="Gene3D" id="3.40.630.10">
    <property type="entry name" value="Zn peptidases"/>
    <property type="match status" value="1"/>
</dbReference>
<dbReference type="SUPFAM" id="SSF53187">
    <property type="entry name" value="Zn-dependent exopeptidases"/>
    <property type="match status" value="1"/>
</dbReference>
<keyword evidence="3" id="KW-0645">Protease</keyword>
<dbReference type="PRINTS" id="PR00481">
    <property type="entry name" value="LAMNOPPTDASE"/>
</dbReference>
<keyword evidence="11" id="KW-1185">Reference proteome</keyword>
<dbReference type="PROSITE" id="PS00631">
    <property type="entry name" value="CYTOSOL_AP"/>
    <property type="match status" value="1"/>
</dbReference>
<evidence type="ECO:0000256" key="1">
    <source>
        <dbReference type="ARBA" id="ARBA00009528"/>
    </source>
</evidence>
<dbReference type="PANTHER" id="PTHR11963">
    <property type="entry name" value="LEUCINE AMINOPEPTIDASE-RELATED"/>
    <property type="match status" value="1"/>
</dbReference>
<organism evidence="11">
    <name type="scientific">Mycoplasmopsis pulmonis (strain UAB CTIP)</name>
    <name type="common">Mycoplasma pulmonis</name>
    <dbReference type="NCBI Taxonomy" id="272635"/>
    <lineage>
        <taxon>Bacteria</taxon>
        <taxon>Bacillati</taxon>
        <taxon>Mycoplasmatota</taxon>
        <taxon>Mycoplasmoidales</taxon>
        <taxon>Metamycoplasmataceae</taxon>
        <taxon>Mycoplasmopsis</taxon>
    </lineage>
</organism>
<comment type="similarity">
    <text evidence="1">Belongs to the peptidase M17 family.</text>
</comment>
<dbReference type="BioCyc" id="MPUL272635:G1GT6-739-MONOMER"/>
<evidence type="ECO:0000256" key="3">
    <source>
        <dbReference type="ARBA" id="ARBA00022670"/>
    </source>
</evidence>
<dbReference type="Proteomes" id="UP000000528">
    <property type="component" value="Chromosome"/>
</dbReference>
<name>Q98PJ6_MYCPU</name>
<dbReference type="EMBL" id="AL445565">
    <property type="protein sequence ID" value="CAC13899.1"/>
    <property type="molecule type" value="Genomic_DNA"/>
</dbReference>
<keyword evidence="4 10" id="KW-0378">Hydrolase</keyword>
<evidence type="ECO:0000256" key="5">
    <source>
        <dbReference type="ARBA" id="ARBA00033172"/>
    </source>
</evidence>
<evidence type="ECO:0000256" key="2">
    <source>
        <dbReference type="ARBA" id="ARBA00022438"/>
    </source>
</evidence>
<dbReference type="GO" id="GO:0070006">
    <property type="term" value="F:metalloaminopeptidase activity"/>
    <property type="evidence" value="ECO:0007669"/>
    <property type="project" value="InterPro"/>
</dbReference>
<accession>Q98PJ6</accession>
<dbReference type="KEGG" id="mpu:MYPU_7260"/>
<dbReference type="PANTHER" id="PTHR11963:SF23">
    <property type="entry name" value="CYTOSOL AMINOPEPTIDASE"/>
    <property type="match status" value="1"/>
</dbReference>
<dbReference type="Pfam" id="PF00883">
    <property type="entry name" value="Peptidase_M17"/>
    <property type="match status" value="1"/>
</dbReference>
<dbReference type="InterPro" id="IPR011356">
    <property type="entry name" value="Leucine_aapep/pepB"/>
</dbReference>
<evidence type="ECO:0000259" key="9">
    <source>
        <dbReference type="PROSITE" id="PS00631"/>
    </source>
</evidence>
<proteinExistence type="inferred from homology"/>
<dbReference type="GO" id="GO:0006508">
    <property type="term" value="P:proteolysis"/>
    <property type="evidence" value="ECO:0007669"/>
    <property type="project" value="UniProtKB-KW"/>
</dbReference>
<sequence>MLLEKQTRERNNEMLLKAVFDSEAKIEGLIKTKNVITEFVEKNEAYVFLGKKEDFSREVWNSFLDSFIPSMKRSYQLDILSFETPSYKLEDIIYDLYIKYDYIKADLFSHRKKESDENKVSLTIWNNANRCFAEVYEKAKLISSLVNFARDLQTTPPNICNSEWMAKKVEEKAKSFENVEVKVLDKKAIEKHGMNLLLSVNKGSMFEPRVVVLSYNGDSSSKERTSLIGKGITFDSGGYSLKPAKSMVGMKYDMSGAAIVSAVVFALSALGVKRNVSAVLAITDNRVNGDANLPDSVWKSMNGKSVEINNTDAEGRLVMVDAMTYAIRELKSTDLIDVATLTGAIVVALGNTYTGVWSTNDSKWEKLEKASKVAGEKIWRMPIDAEFAKGIKKSSVADLRNVDYSGLGGSNSAMMFLNEFNEGVDHIHIDIAGTANVGDSCTGVMVKTLVEYLK</sequence>
<reference evidence="10 11" key="1">
    <citation type="journal article" date="2001" name="Nucleic Acids Res.">
        <title>The complete genome sequence of the murine respiratory pathogen Mycoplasma pulmonis.</title>
        <authorList>
            <person name="Chambaud I."/>
            <person name="Heilig R."/>
            <person name="Ferris S."/>
            <person name="Barbe V."/>
            <person name="Samson D."/>
            <person name="Galisson F."/>
            <person name="Moszer I."/>
            <person name="Dybvig K."/>
            <person name="Wroblewski H."/>
            <person name="Viari A."/>
            <person name="Rocha E.P.C."/>
            <person name="Blanchard A."/>
        </authorList>
    </citation>
    <scope>NUCLEOTIDE SEQUENCE [LARGE SCALE GENOMIC DNA]</scope>
    <source>
        <strain evidence="10 11">UAB CTIP</strain>
    </source>
</reference>
<dbReference type="STRING" id="272635.gene:17577337"/>
<dbReference type="RefSeq" id="WP_010925527.1">
    <property type="nucleotide sequence ID" value="NC_002771.1"/>
</dbReference>
<dbReference type="AlphaFoldDB" id="Q98PJ6"/>
<dbReference type="HOGENOM" id="CLU_013734_6_3_14"/>